<evidence type="ECO:0000256" key="5">
    <source>
        <dbReference type="ARBA" id="ARBA00032194"/>
    </source>
</evidence>
<reference evidence="10 11" key="1">
    <citation type="journal article" date="2016" name="Genome Announc.">
        <title>Draft Genome Sequence of Paenibacillus amylolyticus Heshi-A3, Isolated from Fermented Rice Bran in a Japanese Fermented Seafood Dish.</title>
        <authorList>
            <person name="Akuzawa S."/>
            <person name="Nagaoka J."/>
            <person name="Kanekatsu M."/>
            <person name="Kubota E."/>
            <person name="Ohtake R."/>
            <person name="Suzuki T."/>
            <person name="Kanesaki Y."/>
        </authorList>
    </citation>
    <scope>NUCLEOTIDE SEQUENCE [LARGE SCALE GENOMIC DNA]</scope>
    <source>
        <strain evidence="10 11">Heshi-A3</strain>
    </source>
</reference>
<dbReference type="SUPFAM" id="SSF51445">
    <property type="entry name" value="(Trans)glycosidases"/>
    <property type="match status" value="1"/>
</dbReference>
<proteinExistence type="inferred from homology"/>
<name>A0A124DXZ8_PAEAM</name>
<comment type="caution">
    <text evidence="10">The sequence shown here is derived from an EMBL/GenBank/DDBJ whole genome shotgun (WGS) entry which is preliminary data.</text>
</comment>
<evidence type="ECO:0000256" key="8">
    <source>
        <dbReference type="RuleBase" id="RU003690"/>
    </source>
</evidence>
<dbReference type="InterPro" id="IPR033132">
    <property type="entry name" value="GH_1_N_CS"/>
</dbReference>
<dbReference type="Pfam" id="PF00232">
    <property type="entry name" value="Glyco_hydro_1"/>
    <property type="match status" value="1"/>
</dbReference>
<dbReference type="InterPro" id="IPR017853">
    <property type="entry name" value="GH"/>
</dbReference>
<keyword evidence="2 9" id="KW-0378">Hydrolase</keyword>
<sequence length="485" mass="55687">MTNTTRTFPEDFLWGGAIAANQAEGAWNVDGKGLSTADIAIYRKGVAKSEYKKHNAINEEQITTAMESTSDREYPKRRGIDFYHRYEEDLALFGEMGLKTLRLSIAWTRIFPNGNETEPNEAGLQFYDRVIDGMLKQGMEPLITLSHYEMPMYLVNHHGGWTDRKVVDYFVHFCKTVFTRYKDKVKYWITFNEIDSIVRHPFTSGGIVPERFENVEQAVYQGLHHQFVASALAVKYCHEIIPGSQIGCMLTKLTTYAHTCNPEDVLVASRDNQFNLMFTDVQVRGAYPYFTKRFFAEKGINLDMLEGDEEILKVHTVDFISFSYYMSLVSSVDGDRLEQVSGNTTGGVKNPYLQTNDWGWQIDPVGLRISLNELYSRYEVPLFIVENGIGAVDTIEADGSIQDEYRIDYFRSHIEQMHEAILDGVELMGYTSWGVIDLISYSSSEMEKRYGFIYVDQDNDGNGTLERKRKKSFYWYKDVIANNGL</sequence>
<gene>
    <name evidence="10" type="ORF">PAHA3_2694</name>
</gene>
<dbReference type="PROSITE" id="PS00653">
    <property type="entry name" value="GLYCOSYL_HYDROL_F1_2"/>
    <property type="match status" value="1"/>
</dbReference>
<dbReference type="InterPro" id="IPR001360">
    <property type="entry name" value="Glyco_hydro_1"/>
</dbReference>
<dbReference type="Gene3D" id="3.20.20.80">
    <property type="entry name" value="Glycosidases"/>
    <property type="match status" value="1"/>
</dbReference>
<dbReference type="FunFam" id="3.20.20.80:FF:000004">
    <property type="entry name" value="Beta-glucosidase 6-phospho-beta-glucosidase"/>
    <property type="match status" value="1"/>
</dbReference>
<protein>
    <recommendedName>
        <fullName evidence="6">Amygdalase</fullName>
    </recommendedName>
    <alternativeName>
        <fullName evidence="4">Cellobiase</fullName>
    </alternativeName>
    <alternativeName>
        <fullName evidence="5">Gentiobiase</fullName>
    </alternativeName>
</protein>
<dbReference type="RefSeq" id="WP_062835141.1">
    <property type="nucleotide sequence ID" value="NZ_BCNV01000001.1"/>
</dbReference>
<dbReference type="GO" id="GO:0008422">
    <property type="term" value="F:beta-glucosidase activity"/>
    <property type="evidence" value="ECO:0007669"/>
    <property type="project" value="TreeGrafter"/>
</dbReference>
<dbReference type="PANTHER" id="PTHR10353:SF122">
    <property type="entry name" value="6-PHOSPHO-BETA-GLUCOSIDASE ASCB-RELATED"/>
    <property type="match status" value="1"/>
</dbReference>
<dbReference type="InterPro" id="IPR018120">
    <property type="entry name" value="Glyco_hydro_1_AS"/>
</dbReference>
<dbReference type="GO" id="GO:0016052">
    <property type="term" value="P:carbohydrate catabolic process"/>
    <property type="evidence" value="ECO:0007669"/>
    <property type="project" value="TreeGrafter"/>
</dbReference>
<dbReference type="AlphaFoldDB" id="A0A124DXZ8"/>
<keyword evidence="3 9" id="KW-0326">Glycosidase</keyword>
<evidence type="ECO:0000313" key="10">
    <source>
        <dbReference type="EMBL" id="GAS82620.1"/>
    </source>
</evidence>
<evidence type="ECO:0000313" key="11">
    <source>
        <dbReference type="Proteomes" id="UP000069697"/>
    </source>
</evidence>
<evidence type="ECO:0000256" key="9">
    <source>
        <dbReference type="RuleBase" id="RU004468"/>
    </source>
</evidence>
<dbReference type="PANTHER" id="PTHR10353">
    <property type="entry name" value="GLYCOSYL HYDROLASE"/>
    <property type="match status" value="1"/>
</dbReference>
<organism evidence="10 11">
    <name type="scientific">Paenibacillus amylolyticus</name>
    <dbReference type="NCBI Taxonomy" id="1451"/>
    <lineage>
        <taxon>Bacteria</taxon>
        <taxon>Bacillati</taxon>
        <taxon>Bacillota</taxon>
        <taxon>Bacilli</taxon>
        <taxon>Bacillales</taxon>
        <taxon>Paenibacillaceae</taxon>
        <taxon>Paenibacillus</taxon>
    </lineage>
</organism>
<dbReference type="PROSITE" id="PS00572">
    <property type="entry name" value="GLYCOSYL_HYDROL_F1_1"/>
    <property type="match status" value="1"/>
</dbReference>
<evidence type="ECO:0000256" key="2">
    <source>
        <dbReference type="ARBA" id="ARBA00022801"/>
    </source>
</evidence>
<evidence type="ECO:0000256" key="4">
    <source>
        <dbReference type="ARBA" id="ARBA00031448"/>
    </source>
</evidence>
<reference evidence="11" key="2">
    <citation type="submission" date="2016-01" db="EMBL/GenBank/DDBJ databases">
        <title>Draft Genome Sequence of Paenibacillus amylolyticus Heshi-A3 that Was Isolated from Fermented Rice Bran with Aging Salted Mackerel, Which Was Named Heshiko as Traditional Fermented Seafood in Japan.</title>
        <authorList>
            <person name="Akuzawa S."/>
            <person name="Nakagawa J."/>
            <person name="Kanekatsu T."/>
            <person name="Kubota E."/>
            <person name="Ohtake R."/>
            <person name="Suzuki T."/>
            <person name="Kanesaki Y."/>
        </authorList>
    </citation>
    <scope>NUCLEOTIDE SEQUENCE [LARGE SCALE GENOMIC DNA]</scope>
    <source>
        <strain evidence="11">Heshi-A3</strain>
    </source>
</reference>
<evidence type="ECO:0000256" key="1">
    <source>
        <dbReference type="ARBA" id="ARBA00010838"/>
    </source>
</evidence>
<feature type="active site" description="Nucleophile" evidence="7">
    <location>
        <position position="386"/>
    </location>
</feature>
<dbReference type="Proteomes" id="UP000069697">
    <property type="component" value="Unassembled WGS sequence"/>
</dbReference>
<evidence type="ECO:0000256" key="3">
    <source>
        <dbReference type="ARBA" id="ARBA00023295"/>
    </source>
</evidence>
<dbReference type="GO" id="GO:0005829">
    <property type="term" value="C:cytosol"/>
    <property type="evidence" value="ECO:0007669"/>
    <property type="project" value="TreeGrafter"/>
</dbReference>
<dbReference type="PRINTS" id="PR00131">
    <property type="entry name" value="GLHYDRLASE1"/>
</dbReference>
<evidence type="ECO:0000256" key="7">
    <source>
        <dbReference type="PROSITE-ProRule" id="PRU10055"/>
    </source>
</evidence>
<accession>A0A124DXZ8</accession>
<comment type="similarity">
    <text evidence="1 8">Belongs to the glycosyl hydrolase 1 family.</text>
</comment>
<evidence type="ECO:0000256" key="6">
    <source>
        <dbReference type="ARBA" id="ARBA00079432"/>
    </source>
</evidence>
<dbReference type="EMBL" id="BCNV01000001">
    <property type="protein sequence ID" value="GAS82620.1"/>
    <property type="molecule type" value="Genomic_DNA"/>
</dbReference>